<organism evidence="4 5">
    <name type="scientific">Piscinibacter terrae</name>
    <dbReference type="NCBI Taxonomy" id="2496871"/>
    <lineage>
        <taxon>Bacteria</taxon>
        <taxon>Pseudomonadati</taxon>
        <taxon>Pseudomonadota</taxon>
        <taxon>Betaproteobacteria</taxon>
        <taxon>Burkholderiales</taxon>
        <taxon>Sphaerotilaceae</taxon>
        <taxon>Piscinibacter</taxon>
    </lineage>
</organism>
<protein>
    <submittedName>
        <fullName evidence="4">CBS domain-containing protein</fullName>
    </submittedName>
</protein>
<evidence type="ECO:0000259" key="3">
    <source>
        <dbReference type="PROSITE" id="PS51371"/>
    </source>
</evidence>
<dbReference type="PANTHER" id="PTHR43080">
    <property type="entry name" value="CBS DOMAIN-CONTAINING PROTEIN CBSX3, MITOCHONDRIAL"/>
    <property type="match status" value="1"/>
</dbReference>
<comment type="caution">
    <text evidence="4">The sequence shown here is derived from an EMBL/GenBank/DDBJ whole genome shotgun (WGS) entry which is preliminary data.</text>
</comment>
<dbReference type="Gene3D" id="3.10.580.10">
    <property type="entry name" value="CBS-domain"/>
    <property type="match status" value="1"/>
</dbReference>
<dbReference type="SMART" id="SM00116">
    <property type="entry name" value="CBS"/>
    <property type="match status" value="2"/>
</dbReference>
<dbReference type="CDD" id="cd04622">
    <property type="entry name" value="CBS_pair_HRP1_like"/>
    <property type="match status" value="1"/>
</dbReference>
<dbReference type="InterPro" id="IPR000644">
    <property type="entry name" value="CBS_dom"/>
</dbReference>
<dbReference type="EMBL" id="QUSW01000006">
    <property type="protein sequence ID" value="RQP22851.1"/>
    <property type="molecule type" value="Genomic_DNA"/>
</dbReference>
<dbReference type="SUPFAM" id="SSF54631">
    <property type="entry name" value="CBS-domain pair"/>
    <property type="match status" value="1"/>
</dbReference>
<dbReference type="PANTHER" id="PTHR43080:SF2">
    <property type="entry name" value="CBS DOMAIN-CONTAINING PROTEIN"/>
    <property type="match status" value="1"/>
</dbReference>
<feature type="domain" description="CBS" evidence="3">
    <location>
        <begin position="8"/>
        <end position="64"/>
    </location>
</feature>
<sequence length="153" mass="16662">MTTISEVMTKGVQVIPPDASLQRAAQLMDELNVGALPVCDGKSLVGMITDRDITVRATAAGLEPATHSVKEVMTETTRWCTEDQTTDEVMKQMGDVQIRRLPVLNDRHEVVGIVSLGDLALRQSGHTDELLRDVSWPSEPERPDANAAAHFTG</sequence>
<feature type="domain" description="CBS" evidence="3">
    <location>
        <begin position="73"/>
        <end position="129"/>
    </location>
</feature>
<keyword evidence="5" id="KW-1185">Reference proteome</keyword>
<dbReference type="AlphaFoldDB" id="A0A3N7HQ14"/>
<name>A0A3N7HQ14_9BURK</name>
<evidence type="ECO:0000256" key="1">
    <source>
        <dbReference type="ARBA" id="ARBA00023122"/>
    </source>
</evidence>
<dbReference type="InterPro" id="IPR046342">
    <property type="entry name" value="CBS_dom_sf"/>
</dbReference>
<dbReference type="RefSeq" id="WP_124542429.1">
    <property type="nucleotide sequence ID" value="NZ_QUSW01000006.1"/>
</dbReference>
<accession>A0A3N7HQ14</accession>
<reference evidence="4 5" key="1">
    <citation type="submission" date="2018-08" db="EMBL/GenBank/DDBJ databases">
        <authorList>
            <person name="Khan S.A."/>
            <person name="Jeon C.O."/>
            <person name="Chun B.H."/>
            <person name="Jeong S.E."/>
        </authorList>
    </citation>
    <scope>NUCLEOTIDE SEQUENCE [LARGE SCALE GENOMIC DNA]</scope>
    <source>
        <strain evidence="4 5">S-16</strain>
    </source>
</reference>
<dbReference type="PROSITE" id="PS51371">
    <property type="entry name" value="CBS"/>
    <property type="match status" value="2"/>
</dbReference>
<evidence type="ECO:0000256" key="2">
    <source>
        <dbReference type="PROSITE-ProRule" id="PRU00703"/>
    </source>
</evidence>
<dbReference type="InterPro" id="IPR051257">
    <property type="entry name" value="Diverse_CBS-Domain"/>
</dbReference>
<reference evidence="4 5" key="2">
    <citation type="submission" date="2018-12" db="EMBL/GenBank/DDBJ databases">
        <title>Rhizobacter gummiphilus sp. nov., a rubber-degrading bacterium isolated from the soil of a botanical garden in Japan.</title>
        <authorList>
            <person name="Shunsuke S.S."/>
        </authorList>
    </citation>
    <scope>NUCLEOTIDE SEQUENCE [LARGE SCALE GENOMIC DNA]</scope>
    <source>
        <strain evidence="4 5">S-16</strain>
    </source>
</reference>
<proteinExistence type="predicted"/>
<evidence type="ECO:0000313" key="5">
    <source>
        <dbReference type="Proteomes" id="UP000267464"/>
    </source>
</evidence>
<dbReference type="Proteomes" id="UP000267464">
    <property type="component" value="Unassembled WGS sequence"/>
</dbReference>
<gene>
    <name evidence="4" type="ORF">DZC73_21430</name>
</gene>
<dbReference type="Pfam" id="PF00571">
    <property type="entry name" value="CBS"/>
    <property type="match status" value="2"/>
</dbReference>
<keyword evidence="1 2" id="KW-0129">CBS domain</keyword>
<evidence type="ECO:0000313" key="4">
    <source>
        <dbReference type="EMBL" id="RQP22851.1"/>
    </source>
</evidence>
<dbReference type="OrthoDB" id="9794094at2"/>